<dbReference type="Pfam" id="PF03152">
    <property type="entry name" value="UFD1_N1"/>
    <property type="match status" value="1"/>
</dbReference>
<gene>
    <name evidence="7" type="ORF">AJ79_08190</name>
</gene>
<dbReference type="Gene3D" id="3.10.330.10">
    <property type="match status" value="1"/>
</dbReference>
<keyword evidence="2" id="KW-0833">Ubl conjugation pathway</keyword>
<name>A0A2B7WV83_9EURO</name>
<dbReference type="InterPro" id="IPR055418">
    <property type="entry name" value="UFD1_N2"/>
</dbReference>
<dbReference type="Proteomes" id="UP000223968">
    <property type="component" value="Unassembled WGS sequence"/>
</dbReference>
<dbReference type="GO" id="GO:0034098">
    <property type="term" value="C:VCP-NPL4-UFD1 AAA ATPase complex"/>
    <property type="evidence" value="ECO:0007669"/>
    <property type="project" value="TreeGrafter"/>
</dbReference>
<evidence type="ECO:0000313" key="7">
    <source>
        <dbReference type="EMBL" id="PGH00499.1"/>
    </source>
</evidence>
<dbReference type="InterPro" id="IPR004854">
    <property type="entry name" value="Ufd1-like"/>
</dbReference>
<evidence type="ECO:0000256" key="2">
    <source>
        <dbReference type="ARBA" id="ARBA00022786"/>
    </source>
</evidence>
<evidence type="ECO:0000256" key="3">
    <source>
        <dbReference type="SAM" id="MobiDB-lite"/>
    </source>
</evidence>
<dbReference type="PANTHER" id="PTHR12555:SF15">
    <property type="entry name" value="FUSION DEGRADATION PROTEIN (UFD1), PUTATIVE (AFU_ORTHOLOGUE AFUA_4G04640)-RELATED"/>
    <property type="match status" value="1"/>
</dbReference>
<reference evidence="7 8" key="1">
    <citation type="submission" date="2017-10" db="EMBL/GenBank/DDBJ databases">
        <title>Comparative genomics in systemic dimorphic fungi from Ajellomycetaceae.</title>
        <authorList>
            <person name="Munoz J.F."/>
            <person name="Mcewen J.G."/>
            <person name="Clay O.K."/>
            <person name="Cuomo C.A."/>
        </authorList>
    </citation>
    <scope>NUCLEOTIDE SEQUENCE [LARGE SCALE GENOMIC DNA]</scope>
    <source>
        <strain evidence="7 8">UAMH5409</strain>
    </source>
</reference>
<comment type="similarity">
    <text evidence="1">Belongs to the UFD1 family.</text>
</comment>
<organism evidence="7 8">
    <name type="scientific">Helicocarpus griseus UAMH5409</name>
    <dbReference type="NCBI Taxonomy" id="1447875"/>
    <lineage>
        <taxon>Eukaryota</taxon>
        <taxon>Fungi</taxon>
        <taxon>Dikarya</taxon>
        <taxon>Ascomycota</taxon>
        <taxon>Pezizomycotina</taxon>
        <taxon>Eurotiomycetes</taxon>
        <taxon>Eurotiomycetidae</taxon>
        <taxon>Onygenales</taxon>
        <taxon>Ajellomycetaceae</taxon>
        <taxon>Helicocarpus</taxon>
    </lineage>
</organism>
<dbReference type="AlphaFoldDB" id="A0A2B7WV83"/>
<keyword evidence="8" id="KW-1185">Reference proteome</keyword>
<dbReference type="InterPro" id="IPR056012">
    <property type="entry name" value="DUF7590"/>
</dbReference>
<feature type="domain" description="Ubiquitin fusion degradation protein UFD1 N-terminal subdomain 2" evidence="6">
    <location>
        <begin position="179"/>
        <end position="255"/>
    </location>
</feature>
<accession>A0A2B7WV83</accession>
<dbReference type="PANTHER" id="PTHR12555">
    <property type="entry name" value="UBIQUITIN FUSION DEGRADATON PROTEIN 1"/>
    <property type="match status" value="1"/>
</dbReference>
<protein>
    <recommendedName>
        <fullName evidence="9">Ubiquitin-protein ligase E3A N-terminal zinc-binding domain-containing protein</fullName>
    </recommendedName>
</protein>
<dbReference type="InterPro" id="IPR042556">
    <property type="entry name" value="AZUL_sf"/>
</dbReference>
<dbReference type="InterPro" id="IPR055417">
    <property type="entry name" value="UFD1_N1"/>
</dbReference>
<dbReference type="GO" id="GO:0031593">
    <property type="term" value="F:polyubiquitin modification-dependent protein binding"/>
    <property type="evidence" value="ECO:0007669"/>
    <property type="project" value="TreeGrafter"/>
</dbReference>
<evidence type="ECO:0000259" key="4">
    <source>
        <dbReference type="Pfam" id="PF03152"/>
    </source>
</evidence>
<comment type="caution">
    <text evidence="7">The sequence shown here is derived from an EMBL/GenBank/DDBJ whole genome shotgun (WGS) entry which is preliminary data.</text>
</comment>
<evidence type="ECO:0008006" key="9">
    <source>
        <dbReference type="Google" id="ProtNLM"/>
    </source>
</evidence>
<dbReference type="GO" id="GO:0006511">
    <property type="term" value="P:ubiquitin-dependent protein catabolic process"/>
    <property type="evidence" value="ECO:0007669"/>
    <property type="project" value="InterPro"/>
</dbReference>
<proteinExistence type="inferred from homology"/>
<dbReference type="InterPro" id="IPR042299">
    <property type="entry name" value="Ufd1-like_Nn"/>
</dbReference>
<dbReference type="OrthoDB" id="193703at2759"/>
<dbReference type="STRING" id="1447875.A0A2B7WV83"/>
<evidence type="ECO:0000259" key="5">
    <source>
        <dbReference type="Pfam" id="PF24503"/>
    </source>
</evidence>
<sequence length="802" mass="88724">MAEDLDILKWSAQFAVTPPTRTKKLPGDKILLPPSALEQLLAAAPIAPVSSTQTRSLTPQFDSFNIHTFAAERRARELVTDRQHQLPHPLTFRIVNPSNGRVVHAGIREFSAHENEVGLSAFLRESLGLEDADFESAVADISEEESQSDNVDIIEVEGGNGPGRPKGPLVTIHAKQLPKGSHVRLRPLEAGYDPEDWKALLERHLRENFTTLTLGELLLVPGGRNETFRFLVDKVEPQGDGICIVDTDLEVDIEALNEEQARETLKRRLEKASRAPGTKEGSSVGGNITQGQEVNGQVLPGDYVDYDLNDWDREHALDIEIDVADDADVDLLISPFSTRQRNRPRDDEHVFGDFSNSSPKRICLQPTNVELQDAEALYISVYAYSGDTPNENGNKSSIRTPLKFCLRANSIPAGDHDPSAPTEETEENEHDPEDTQCKNCHQWIPQRTLFLHENFCFRNNILCPKCQNVFQKRSPEWENHWHCPHDSSHGIDASSQIKHNTIFHTNHPCHSCAFTGSSLPALAHHRTTTCPAKPILCQFCHLVVPQQGEADPDMHDPEVLLSGLTPHELADGGRTTECHLCNKIIRLKDMKTHLRHHDLDRLSRPPPRVCVNRNCGRTLQGNALSSHPNDTLGLCSVCFGPLYADVYDPEGKALRRRIERRYLTQMLRGCGKGWCLNRYCKTGRANLASSDGSGGAAALISKEISAMIKPLVEGINVDISGAANTAPLYFCTDEKSQQRRKLAEMLAVESESDGAGGEGEGEGKGYDVAWCVAGVEAGAGDVGKAREWLRNWAPGRGERAVR</sequence>
<feature type="region of interest" description="Disordered" evidence="3">
    <location>
        <begin position="267"/>
        <end position="295"/>
    </location>
</feature>
<dbReference type="GO" id="GO:0036503">
    <property type="term" value="P:ERAD pathway"/>
    <property type="evidence" value="ECO:0007669"/>
    <property type="project" value="TreeGrafter"/>
</dbReference>
<dbReference type="Pfam" id="PF23580">
    <property type="entry name" value="Znf_XAF1_N"/>
    <property type="match status" value="1"/>
</dbReference>
<evidence type="ECO:0000313" key="8">
    <source>
        <dbReference type="Proteomes" id="UP000223968"/>
    </source>
</evidence>
<feature type="domain" description="Ubiquitin fusion degradation protein UFD1 N-terminal subdomain 1" evidence="4">
    <location>
        <begin position="83"/>
        <end position="133"/>
    </location>
</feature>
<evidence type="ECO:0000259" key="6">
    <source>
        <dbReference type="Pfam" id="PF24842"/>
    </source>
</evidence>
<feature type="region of interest" description="Disordered" evidence="3">
    <location>
        <begin position="411"/>
        <end position="434"/>
    </location>
</feature>
<dbReference type="EMBL" id="PDNB01000185">
    <property type="protein sequence ID" value="PGH00499.1"/>
    <property type="molecule type" value="Genomic_DNA"/>
</dbReference>
<dbReference type="Gene3D" id="6.10.130.10">
    <property type="entry name" value="Ubiquitin-protein ligase E3A, N-terminal zinc-binding domain (AZUL)"/>
    <property type="match status" value="1"/>
</dbReference>
<feature type="compositionally biased region" description="Polar residues" evidence="3">
    <location>
        <begin position="285"/>
        <end position="295"/>
    </location>
</feature>
<feature type="domain" description="DUF7590" evidence="5">
    <location>
        <begin position="281"/>
        <end position="410"/>
    </location>
</feature>
<dbReference type="Pfam" id="PF24842">
    <property type="entry name" value="UFD1_N2"/>
    <property type="match status" value="1"/>
</dbReference>
<evidence type="ECO:0000256" key="1">
    <source>
        <dbReference type="ARBA" id="ARBA00006043"/>
    </source>
</evidence>
<dbReference type="Pfam" id="PF24503">
    <property type="entry name" value="DUF7590"/>
    <property type="match status" value="1"/>
</dbReference>
<dbReference type="Gene3D" id="2.40.40.50">
    <property type="entry name" value="Ubiquitin fusion degradation protein UFD1, N-terminal domain"/>
    <property type="match status" value="1"/>
</dbReference>
<feature type="compositionally biased region" description="Acidic residues" evidence="3">
    <location>
        <begin position="423"/>
        <end position="434"/>
    </location>
</feature>